<dbReference type="GO" id="GO:0015123">
    <property type="term" value="F:acetate transmembrane transporter activity"/>
    <property type="evidence" value="ECO:0007669"/>
    <property type="project" value="TreeGrafter"/>
</dbReference>
<dbReference type="AlphaFoldDB" id="M5FRB1"/>
<keyword evidence="9" id="KW-1185">Reference proteome</keyword>
<evidence type="ECO:0000313" key="8">
    <source>
        <dbReference type="EMBL" id="EJT99640.1"/>
    </source>
</evidence>
<feature type="transmembrane region" description="Helical" evidence="7">
    <location>
        <begin position="200"/>
        <end position="218"/>
    </location>
</feature>
<feature type="region of interest" description="Disordered" evidence="6">
    <location>
        <begin position="1"/>
        <end position="21"/>
    </location>
</feature>
<evidence type="ECO:0008006" key="10">
    <source>
        <dbReference type="Google" id="ProtNLM"/>
    </source>
</evidence>
<feature type="transmembrane region" description="Helical" evidence="7">
    <location>
        <begin position="70"/>
        <end position="89"/>
    </location>
</feature>
<evidence type="ECO:0000256" key="3">
    <source>
        <dbReference type="ARBA" id="ARBA00022692"/>
    </source>
</evidence>
<dbReference type="InterPro" id="IPR000791">
    <property type="entry name" value="Gpr1/Fun34/SatP-like"/>
</dbReference>
<evidence type="ECO:0000256" key="7">
    <source>
        <dbReference type="SAM" id="Phobius"/>
    </source>
</evidence>
<dbReference type="Pfam" id="PF01184">
    <property type="entry name" value="Gpr1_Fun34_YaaH"/>
    <property type="match status" value="1"/>
</dbReference>
<gene>
    <name evidence="8" type="ORF">DACRYDRAFT_23709</name>
</gene>
<name>M5FRB1_DACPD</name>
<keyword evidence="5 7" id="KW-0472">Membrane</keyword>
<dbReference type="STRING" id="1858805.M5FRB1"/>
<evidence type="ECO:0000313" key="9">
    <source>
        <dbReference type="Proteomes" id="UP000030653"/>
    </source>
</evidence>
<comment type="similarity">
    <text evidence="2">Belongs to the acetate uptake transporter (AceTr) (TC 2.A.96) family.</text>
</comment>
<proteinExistence type="inferred from homology"/>
<feature type="transmembrane region" description="Helical" evidence="7">
    <location>
        <begin position="167"/>
        <end position="188"/>
    </location>
</feature>
<evidence type="ECO:0000256" key="5">
    <source>
        <dbReference type="ARBA" id="ARBA00023136"/>
    </source>
</evidence>
<keyword evidence="3 7" id="KW-0812">Transmembrane</keyword>
<dbReference type="PANTHER" id="PTHR31123:SF1">
    <property type="entry name" value="ACCUMULATION OF DYADS PROTEIN 2-RELATED"/>
    <property type="match status" value="1"/>
</dbReference>
<evidence type="ECO:0000256" key="4">
    <source>
        <dbReference type="ARBA" id="ARBA00022989"/>
    </source>
</evidence>
<dbReference type="OMA" id="AMHWAIS"/>
<dbReference type="InterPro" id="IPR051633">
    <property type="entry name" value="AceTr"/>
</dbReference>
<feature type="transmembrane region" description="Helical" evidence="7">
    <location>
        <begin position="101"/>
        <end position="121"/>
    </location>
</feature>
<feature type="transmembrane region" description="Helical" evidence="7">
    <location>
        <begin position="45"/>
        <end position="64"/>
    </location>
</feature>
<dbReference type="GeneID" id="63688416"/>
<organism evidence="8 9">
    <name type="scientific">Dacryopinax primogenitus (strain DJM 731)</name>
    <name type="common">Brown rot fungus</name>
    <dbReference type="NCBI Taxonomy" id="1858805"/>
    <lineage>
        <taxon>Eukaryota</taxon>
        <taxon>Fungi</taxon>
        <taxon>Dikarya</taxon>
        <taxon>Basidiomycota</taxon>
        <taxon>Agaricomycotina</taxon>
        <taxon>Dacrymycetes</taxon>
        <taxon>Dacrymycetales</taxon>
        <taxon>Dacrymycetaceae</taxon>
        <taxon>Dacryopinax</taxon>
    </lineage>
</organism>
<dbReference type="OrthoDB" id="3648309at2759"/>
<dbReference type="PANTHER" id="PTHR31123">
    <property type="entry name" value="ACCUMULATION OF DYADS PROTEIN 2-RELATED"/>
    <property type="match status" value="1"/>
</dbReference>
<keyword evidence="4 7" id="KW-1133">Transmembrane helix</keyword>
<dbReference type="NCBIfam" id="NF038013">
    <property type="entry name" value="AceTr_1"/>
    <property type="match status" value="1"/>
</dbReference>
<evidence type="ECO:0000256" key="1">
    <source>
        <dbReference type="ARBA" id="ARBA00004141"/>
    </source>
</evidence>
<evidence type="ECO:0000256" key="2">
    <source>
        <dbReference type="ARBA" id="ARBA00005587"/>
    </source>
</evidence>
<dbReference type="Proteomes" id="UP000030653">
    <property type="component" value="Unassembled WGS sequence"/>
</dbReference>
<dbReference type="GO" id="GO:0005886">
    <property type="term" value="C:plasma membrane"/>
    <property type="evidence" value="ECO:0007669"/>
    <property type="project" value="TreeGrafter"/>
</dbReference>
<dbReference type="EMBL" id="JH795869">
    <property type="protein sequence ID" value="EJT99640.1"/>
    <property type="molecule type" value="Genomic_DNA"/>
</dbReference>
<accession>M5FRB1</accession>
<feature type="transmembrane region" description="Helical" evidence="7">
    <location>
        <begin position="141"/>
        <end position="160"/>
    </location>
</feature>
<dbReference type="RefSeq" id="XP_040626538.1">
    <property type="nucleotide sequence ID" value="XM_040773354.1"/>
</dbReference>
<dbReference type="HOGENOM" id="CLU_051062_1_0_1"/>
<protein>
    <recommendedName>
        <fullName evidence="10">FUN34 transmembrane protein</fullName>
    </recommendedName>
</protein>
<sequence>MSPSLESKHENGSLHEHDGRPPLERQLTLSMPAFPQYHRKFGNPAPLGVLSFAGPTFVLSMFNVQVRDVAVSNVVVGMALMVGGLTQLLSGMWEFACGNTFGGTVFSLFSGFWLSFGLIYIPSSGILGAYTDNPADAAQLHNALGVYLTSWFILIFIMIFATFRSSIVLAGLIILVDLVILVLAVAQFTQNPQVTLAGGYLGLLAAFGAFYVGAATLYTKDVSLFTLPTGELPKEKV</sequence>
<reference evidence="8 9" key="1">
    <citation type="journal article" date="2012" name="Science">
        <title>The Paleozoic origin of enzymatic lignin decomposition reconstructed from 31 fungal genomes.</title>
        <authorList>
            <person name="Floudas D."/>
            <person name="Binder M."/>
            <person name="Riley R."/>
            <person name="Barry K."/>
            <person name="Blanchette R.A."/>
            <person name="Henrissat B."/>
            <person name="Martinez A.T."/>
            <person name="Otillar R."/>
            <person name="Spatafora J.W."/>
            <person name="Yadav J.S."/>
            <person name="Aerts A."/>
            <person name="Benoit I."/>
            <person name="Boyd A."/>
            <person name="Carlson A."/>
            <person name="Copeland A."/>
            <person name="Coutinho P.M."/>
            <person name="de Vries R.P."/>
            <person name="Ferreira P."/>
            <person name="Findley K."/>
            <person name="Foster B."/>
            <person name="Gaskell J."/>
            <person name="Glotzer D."/>
            <person name="Gorecki P."/>
            <person name="Heitman J."/>
            <person name="Hesse C."/>
            <person name="Hori C."/>
            <person name="Igarashi K."/>
            <person name="Jurgens J.A."/>
            <person name="Kallen N."/>
            <person name="Kersten P."/>
            <person name="Kohler A."/>
            <person name="Kuees U."/>
            <person name="Kumar T.K.A."/>
            <person name="Kuo A."/>
            <person name="LaButti K."/>
            <person name="Larrondo L.F."/>
            <person name="Lindquist E."/>
            <person name="Ling A."/>
            <person name="Lombard V."/>
            <person name="Lucas S."/>
            <person name="Lundell T."/>
            <person name="Martin R."/>
            <person name="McLaughlin D.J."/>
            <person name="Morgenstern I."/>
            <person name="Morin E."/>
            <person name="Murat C."/>
            <person name="Nagy L.G."/>
            <person name="Nolan M."/>
            <person name="Ohm R.A."/>
            <person name="Patyshakuliyeva A."/>
            <person name="Rokas A."/>
            <person name="Ruiz-Duenas F.J."/>
            <person name="Sabat G."/>
            <person name="Salamov A."/>
            <person name="Samejima M."/>
            <person name="Schmutz J."/>
            <person name="Slot J.C."/>
            <person name="St John F."/>
            <person name="Stenlid J."/>
            <person name="Sun H."/>
            <person name="Sun S."/>
            <person name="Syed K."/>
            <person name="Tsang A."/>
            <person name="Wiebenga A."/>
            <person name="Young D."/>
            <person name="Pisabarro A."/>
            <person name="Eastwood D.C."/>
            <person name="Martin F."/>
            <person name="Cullen D."/>
            <person name="Grigoriev I.V."/>
            <person name="Hibbett D.S."/>
        </authorList>
    </citation>
    <scope>NUCLEOTIDE SEQUENCE [LARGE SCALE GENOMIC DNA]</scope>
    <source>
        <strain evidence="8 9">DJM-731 SS1</strain>
    </source>
</reference>
<evidence type="ECO:0000256" key="6">
    <source>
        <dbReference type="SAM" id="MobiDB-lite"/>
    </source>
</evidence>
<comment type="subcellular location">
    <subcellularLocation>
        <location evidence="1">Membrane</location>
        <topology evidence="1">Multi-pass membrane protein</topology>
    </subcellularLocation>
</comment>